<organism evidence="12 13">
    <name type="scientific">Thlaspi arvense</name>
    <name type="common">Field penny-cress</name>
    <dbReference type="NCBI Taxonomy" id="13288"/>
    <lineage>
        <taxon>Eukaryota</taxon>
        <taxon>Viridiplantae</taxon>
        <taxon>Streptophyta</taxon>
        <taxon>Embryophyta</taxon>
        <taxon>Tracheophyta</taxon>
        <taxon>Spermatophyta</taxon>
        <taxon>Magnoliopsida</taxon>
        <taxon>eudicotyledons</taxon>
        <taxon>Gunneridae</taxon>
        <taxon>Pentapetalae</taxon>
        <taxon>rosids</taxon>
        <taxon>malvids</taxon>
        <taxon>Brassicales</taxon>
        <taxon>Brassicaceae</taxon>
        <taxon>Thlaspideae</taxon>
        <taxon>Thlaspi</taxon>
    </lineage>
</organism>
<reference evidence="12 13" key="1">
    <citation type="submission" date="2022-03" db="EMBL/GenBank/DDBJ databases">
        <authorList>
            <person name="Nunn A."/>
            <person name="Chopra R."/>
            <person name="Nunn A."/>
            <person name="Contreras Garrido A."/>
        </authorList>
    </citation>
    <scope>NUCLEOTIDE SEQUENCE [LARGE SCALE GENOMIC DNA]</scope>
</reference>
<sequence>MGYFSNQSIRTTYQISNISPEGIPLNLHVKSAPCNFRLNVPPRSAPTSGPSSPALSPQRFRTVDHFHSSFMIPQEAQVSSTLEIPASDKQFGSPCQVSPGRHAWTPDHSPLHSPKLQNASQKNLTSSTFHCQLMSLPESSVGRPEGSSHANLHPLPRPPGGLKPSQSTMTCHVTEKQNVSSMKSKWWKGKLIGRGTYGSVYEAINCETGALCAMKEVDLIWEDPKSVECIKQLEQEMKVLQHLKHPNIVQYYGCEVVEDHFCIYLEYIHPGSINKFVRERYGAITESIVRNFTRHIVSGLAYLHSTKTIHRDIKGANLLVDASGIVKLADFGLAKHGYKFWHGCYDAVKMVDSN</sequence>
<dbReference type="InterPro" id="IPR000719">
    <property type="entry name" value="Prot_kinase_dom"/>
</dbReference>
<evidence type="ECO:0000256" key="10">
    <source>
        <dbReference type="SAM" id="MobiDB-lite"/>
    </source>
</evidence>
<dbReference type="Pfam" id="PF00069">
    <property type="entry name" value="Pkinase"/>
    <property type="match status" value="1"/>
</dbReference>
<dbReference type="EC" id="2.7.11.25" evidence="2"/>
<evidence type="ECO:0000256" key="3">
    <source>
        <dbReference type="ARBA" id="ARBA00022679"/>
    </source>
</evidence>
<evidence type="ECO:0000256" key="6">
    <source>
        <dbReference type="ARBA" id="ARBA00022840"/>
    </source>
</evidence>
<gene>
    <name evidence="12" type="ORF">TAV2_LOCUS8374</name>
</gene>
<proteinExistence type="inferred from homology"/>
<dbReference type="PROSITE" id="PS00107">
    <property type="entry name" value="PROTEIN_KINASE_ATP"/>
    <property type="match status" value="1"/>
</dbReference>
<keyword evidence="6 9" id="KW-0067">ATP-binding</keyword>
<dbReference type="SUPFAM" id="SSF56112">
    <property type="entry name" value="Protein kinase-like (PK-like)"/>
    <property type="match status" value="1"/>
</dbReference>
<feature type="region of interest" description="Disordered" evidence="10">
    <location>
        <begin position="87"/>
        <end position="112"/>
    </location>
</feature>
<protein>
    <recommendedName>
        <fullName evidence="2">mitogen-activated protein kinase kinase kinase</fullName>
        <ecNumber evidence="2">2.7.11.25</ecNumber>
    </recommendedName>
</protein>
<dbReference type="PANTHER" id="PTHR48016:SF12">
    <property type="entry name" value="PROTEIN KINASE DOMAIN-CONTAINING PROTEIN"/>
    <property type="match status" value="1"/>
</dbReference>
<comment type="catalytic activity">
    <reaction evidence="8">
        <text>L-seryl-[protein] + ATP = O-phospho-L-seryl-[protein] + ADP + H(+)</text>
        <dbReference type="Rhea" id="RHEA:17989"/>
        <dbReference type="Rhea" id="RHEA-COMP:9863"/>
        <dbReference type="Rhea" id="RHEA-COMP:11604"/>
        <dbReference type="ChEBI" id="CHEBI:15378"/>
        <dbReference type="ChEBI" id="CHEBI:29999"/>
        <dbReference type="ChEBI" id="CHEBI:30616"/>
        <dbReference type="ChEBI" id="CHEBI:83421"/>
        <dbReference type="ChEBI" id="CHEBI:456216"/>
        <dbReference type="EC" id="2.7.11.25"/>
    </reaction>
</comment>
<evidence type="ECO:0000256" key="1">
    <source>
        <dbReference type="ARBA" id="ARBA00006529"/>
    </source>
</evidence>
<keyword evidence="5" id="KW-0418">Kinase</keyword>
<evidence type="ECO:0000256" key="4">
    <source>
        <dbReference type="ARBA" id="ARBA00022741"/>
    </source>
</evidence>
<dbReference type="Proteomes" id="UP000836841">
    <property type="component" value="Unassembled WGS sequence"/>
</dbReference>
<evidence type="ECO:0000256" key="5">
    <source>
        <dbReference type="ARBA" id="ARBA00022777"/>
    </source>
</evidence>
<dbReference type="SMART" id="SM00220">
    <property type="entry name" value="S_TKc"/>
    <property type="match status" value="1"/>
</dbReference>
<dbReference type="PROSITE" id="PS50011">
    <property type="entry name" value="PROTEIN_KINASE_DOM"/>
    <property type="match status" value="1"/>
</dbReference>
<comment type="catalytic activity">
    <reaction evidence="7">
        <text>L-threonyl-[protein] + ATP = O-phospho-L-threonyl-[protein] + ADP + H(+)</text>
        <dbReference type="Rhea" id="RHEA:46608"/>
        <dbReference type="Rhea" id="RHEA-COMP:11060"/>
        <dbReference type="Rhea" id="RHEA-COMP:11605"/>
        <dbReference type="ChEBI" id="CHEBI:15378"/>
        <dbReference type="ChEBI" id="CHEBI:30013"/>
        <dbReference type="ChEBI" id="CHEBI:30616"/>
        <dbReference type="ChEBI" id="CHEBI:61977"/>
        <dbReference type="ChEBI" id="CHEBI:456216"/>
        <dbReference type="EC" id="2.7.11.25"/>
    </reaction>
</comment>
<evidence type="ECO:0000256" key="8">
    <source>
        <dbReference type="ARBA" id="ARBA00048329"/>
    </source>
</evidence>
<feature type="domain" description="Protein kinase" evidence="11">
    <location>
        <begin position="186"/>
        <end position="354"/>
    </location>
</feature>
<dbReference type="GO" id="GO:0005737">
    <property type="term" value="C:cytoplasm"/>
    <property type="evidence" value="ECO:0007669"/>
    <property type="project" value="TreeGrafter"/>
</dbReference>
<dbReference type="Gene3D" id="1.10.510.10">
    <property type="entry name" value="Transferase(Phosphotransferase) domain 1"/>
    <property type="match status" value="1"/>
</dbReference>
<dbReference type="GO" id="GO:0005524">
    <property type="term" value="F:ATP binding"/>
    <property type="evidence" value="ECO:0007669"/>
    <property type="project" value="UniProtKB-UniRule"/>
</dbReference>
<name>A0AAU9RS50_THLAR</name>
<evidence type="ECO:0000313" key="13">
    <source>
        <dbReference type="Proteomes" id="UP000836841"/>
    </source>
</evidence>
<accession>A0AAU9RS50</accession>
<comment type="caution">
    <text evidence="12">The sequence shown here is derived from an EMBL/GenBank/DDBJ whole genome shotgun (WGS) entry which is preliminary data.</text>
</comment>
<dbReference type="InterPro" id="IPR017441">
    <property type="entry name" value="Protein_kinase_ATP_BS"/>
</dbReference>
<evidence type="ECO:0000313" key="12">
    <source>
        <dbReference type="EMBL" id="CAH2049725.1"/>
    </source>
</evidence>
<dbReference type="PANTHER" id="PTHR48016">
    <property type="entry name" value="MAP KINASE KINASE KINASE SSK2-RELATED-RELATED"/>
    <property type="match status" value="1"/>
</dbReference>
<evidence type="ECO:0000256" key="9">
    <source>
        <dbReference type="PROSITE-ProRule" id="PRU10141"/>
    </source>
</evidence>
<dbReference type="GO" id="GO:0004709">
    <property type="term" value="F:MAP kinase kinase kinase activity"/>
    <property type="evidence" value="ECO:0007669"/>
    <property type="project" value="UniProtKB-EC"/>
</dbReference>
<dbReference type="EMBL" id="CAJVSB020000328">
    <property type="protein sequence ID" value="CAH2049725.1"/>
    <property type="molecule type" value="Genomic_DNA"/>
</dbReference>
<dbReference type="InterPro" id="IPR011009">
    <property type="entry name" value="Kinase-like_dom_sf"/>
</dbReference>
<keyword evidence="3" id="KW-0808">Transferase</keyword>
<keyword evidence="4 9" id="KW-0547">Nucleotide-binding</keyword>
<feature type="binding site" evidence="9">
    <location>
        <position position="215"/>
    </location>
    <ligand>
        <name>ATP</name>
        <dbReference type="ChEBI" id="CHEBI:30616"/>
    </ligand>
</feature>
<keyword evidence="13" id="KW-1185">Reference proteome</keyword>
<comment type="similarity">
    <text evidence="1">Belongs to the protein kinase superfamily. STE Ser/Thr protein kinase family. MAP kinase kinase kinase subfamily.</text>
</comment>
<dbReference type="InterPro" id="IPR050538">
    <property type="entry name" value="MAP_kinase_kinase_kinase"/>
</dbReference>
<evidence type="ECO:0000256" key="7">
    <source>
        <dbReference type="ARBA" id="ARBA00047559"/>
    </source>
</evidence>
<feature type="region of interest" description="Disordered" evidence="10">
    <location>
        <begin position="138"/>
        <end position="167"/>
    </location>
</feature>
<evidence type="ECO:0000259" key="11">
    <source>
        <dbReference type="PROSITE" id="PS50011"/>
    </source>
</evidence>
<dbReference type="AlphaFoldDB" id="A0AAU9RS50"/>
<evidence type="ECO:0000256" key="2">
    <source>
        <dbReference type="ARBA" id="ARBA00012406"/>
    </source>
</evidence>